<evidence type="ECO:0000313" key="3">
    <source>
        <dbReference type="Proteomes" id="UP000485058"/>
    </source>
</evidence>
<dbReference type="AlphaFoldDB" id="A0A699YEV0"/>
<dbReference type="Proteomes" id="UP000485058">
    <property type="component" value="Unassembled WGS sequence"/>
</dbReference>
<feature type="compositionally biased region" description="Polar residues" evidence="1">
    <location>
        <begin position="97"/>
        <end position="115"/>
    </location>
</feature>
<protein>
    <submittedName>
        <fullName evidence="2">Uncharacterized protein</fullName>
    </submittedName>
</protein>
<keyword evidence="3" id="KW-1185">Reference proteome</keyword>
<feature type="region of interest" description="Disordered" evidence="1">
    <location>
        <begin position="89"/>
        <end position="134"/>
    </location>
</feature>
<name>A0A699YEV0_HAELA</name>
<organism evidence="2 3">
    <name type="scientific">Haematococcus lacustris</name>
    <name type="common">Green alga</name>
    <name type="synonym">Haematococcus pluvialis</name>
    <dbReference type="NCBI Taxonomy" id="44745"/>
    <lineage>
        <taxon>Eukaryota</taxon>
        <taxon>Viridiplantae</taxon>
        <taxon>Chlorophyta</taxon>
        <taxon>core chlorophytes</taxon>
        <taxon>Chlorophyceae</taxon>
        <taxon>CS clade</taxon>
        <taxon>Chlamydomonadales</taxon>
        <taxon>Haematococcaceae</taxon>
        <taxon>Haematococcus</taxon>
    </lineage>
</organism>
<feature type="compositionally biased region" description="Polar residues" evidence="1">
    <location>
        <begin position="124"/>
        <end position="134"/>
    </location>
</feature>
<comment type="caution">
    <text evidence="2">The sequence shown here is derived from an EMBL/GenBank/DDBJ whole genome shotgun (WGS) entry which is preliminary data.</text>
</comment>
<proteinExistence type="predicted"/>
<dbReference type="EMBL" id="BLLF01000003">
    <property type="protein sequence ID" value="GFH05606.1"/>
    <property type="molecule type" value="Genomic_DNA"/>
</dbReference>
<feature type="region of interest" description="Disordered" evidence="1">
    <location>
        <begin position="1"/>
        <end position="20"/>
    </location>
</feature>
<accession>A0A699YEV0</accession>
<evidence type="ECO:0000256" key="1">
    <source>
        <dbReference type="SAM" id="MobiDB-lite"/>
    </source>
</evidence>
<sequence>MMTMVTGPGGPRGGDQRPGKVALRDESTQQLSSITRVSAAVNGKQPCEEQVHHCLLHQAWSQQHDQPVQGLMWCPAVTPAISSNIAPIHKLQHSSKRQSSNIGRQPHSKQPQGSPARQAHQAHQGCQSQTSTTARRVGRQGLKFSIAHAVHCGEQVAPAELVLETLAARAASQGQGVPRTWLQAAVRPLTQGPTAAGWGTVALPCSELS</sequence>
<reference evidence="2 3" key="1">
    <citation type="submission" date="2020-02" db="EMBL/GenBank/DDBJ databases">
        <title>Draft genome sequence of Haematococcus lacustris strain NIES-144.</title>
        <authorList>
            <person name="Morimoto D."/>
            <person name="Nakagawa S."/>
            <person name="Yoshida T."/>
            <person name="Sawayama S."/>
        </authorList>
    </citation>
    <scope>NUCLEOTIDE SEQUENCE [LARGE SCALE GENOMIC DNA]</scope>
    <source>
        <strain evidence="2 3">NIES-144</strain>
    </source>
</reference>
<evidence type="ECO:0000313" key="2">
    <source>
        <dbReference type="EMBL" id="GFH05606.1"/>
    </source>
</evidence>
<gene>
    <name evidence="2" type="ORF">HaLaN_00095</name>
</gene>